<dbReference type="Gene3D" id="2.10.10.20">
    <property type="entry name" value="Carbohydrate-binding module superfamily 5/12"/>
    <property type="match status" value="1"/>
</dbReference>
<dbReference type="Pfam" id="PF11367">
    <property type="entry name" value="Tail_completion_gp17"/>
    <property type="match status" value="1"/>
</dbReference>
<sequence>MISQVQVGFYNLLKLWPETSARNTVYAVGDVIKPTTYASHSYKCTTAGTSHASVEPTWTTTNGNTTTDGTAVFTCFNSKTYQVKAPQGSTVPYVTFGMETDTPMGVFGNQEDWESLTYWVNVFSSISAAHVSAIADLVMEVMDDASLTVDGYTGMKCVREFIGTIIWDYEVGIYQIPMRYRVWVDKD</sequence>
<dbReference type="InterPro" id="IPR021508">
    <property type="entry name" value="Gp17-like"/>
</dbReference>
<dbReference type="AlphaFoldDB" id="A0A6M3LPU8"/>
<evidence type="ECO:0008006" key="2">
    <source>
        <dbReference type="Google" id="ProtNLM"/>
    </source>
</evidence>
<proteinExistence type="predicted"/>
<accession>A0A6M3LPU8</accession>
<protein>
    <recommendedName>
        <fullName evidence="2">Tail protein</fullName>
    </recommendedName>
</protein>
<reference evidence="1" key="1">
    <citation type="submission" date="2020-03" db="EMBL/GenBank/DDBJ databases">
        <title>The deep terrestrial virosphere.</title>
        <authorList>
            <person name="Holmfeldt K."/>
            <person name="Nilsson E."/>
            <person name="Simone D."/>
            <person name="Lopez-Fernandez M."/>
            <person name="Wu X."/>
            <person name="de Brujin I."/>
            <person name="Lundin D."/>
            <person name="Andersson A."/>
            <person name="Bertilsson S."/>
            <person name="Dopson M."/>
        </authorList>
    </citation>
    <scope>NUCLEOTIDE SEQUENCE</scope>
    <source>
        <strain evidence="1">MM415B06592</strain>
    </source>
</reference>
<dbReference type="Gene3D" id="3.30.2000.30">
    <property type="match status" value="1"/>
</dbReference>
<dbReference type="InterPro" id="IPR053745">
    <property type="entry name" value="Viral_Tail_Comp_sf"/>
</dbReference>
<evidence type="ECO:0000313" key="1">
    <source>
        <dbReference type="EMBL" id="QJA97160.1"/>
    </source>
</evidence>
<organism evidence="1">
    <name type="scientific">viral metagenome</name>
    <dbReference type="NCBI Taxonomy" id="1070528"/>
    <lineage>
        <taxon>unclassified sequences</taxon>
        <taxon>metagenomes</taxon>
        <taxon>organismal metagenomes</taxon>
    </lineage>
</organism>
<dbReference type="EMBL" id="MT143468">
    <property type="protein sequence ID" value="QJA97160.1"/>
    <property type="molecule type" value="Genomic_DNA"/>
</dbReference>
<gene>
    <name evidence="1" type="ORF">MM415B06592_0002</name>
</gene>
<name>A0A6M3LPU8_9ZZZZ</name>